<dbReference type="GO" id="GO:0005886">
    <property type="term" value="C:plasma membrane"/>
    <property type="evidence" value="ECO:0007669"/>
    <property type="project" value="UniProtKB-SubCell"/>
</dbReference>
<dbReference type="Pfam" id="PF13895">
    <property type="entry name" value="Ig_2"/>
    <property type="match status" value="1"/>
</dbReference>
<name>Q4RRT9_TETNG</name>
<dbReference type="EMBL" id="CAAE01015002">
    <property type="protein sequence ID" value="CAG08893.1"/>
    <property type="molecule type" value="Genomic_DNA"/>
</dbReference>
<dbReference type="InterPro" id="IPR013162">
    <property type="entry name" value="CD80_C2-set"/>
</dbReference>
<evidence type="ECO:0000256" key="6">
    <source>
        <dbReference type="ARBA" id="ARBA00022737"/>
    </source>
</evidence>
<evidence type="ECO:0000256" key="8">
    <source>
        <dbReference type="ARBA" id="ARBA00022889"/>
    </source>
</evidence>
<evidence type="ECO:0000256" key="4">
    <source>
        <dbReference type="ARBA" id="ARBA00022475"/>
    </source>
</evidence>
<keyword evidence="9 16" id="KW-1133">Transmembrane helix</keyword>
<evidence type="ECO:0000256" key="16">
    <source>
        <dbReference type="SAM" id="Phobius"/>
    </source>
</evidence>
<keyword evidence="8" id="KW-0130">Cell adhesion</keyword>
<dbReference type="InterPro" id="IPR003599">
    <property type="entry name" value="Ig_sub"/>
</dbReference>
<dbReference type="InterPro" id="IPR036179">
    <property type="entry name" value="Ig-like_dom_sf"/>
</dbReference>
<evidence type="ECO:0000256" key="11">
    <source>
        <dbReference type="ARBA" id="ARBA00023136"/>
    </source>
</evidence>
<evidence type="ECO:0000256" key="14">
    <source>
        <dbReference type="ARBA" id="ARBA00023273"/>
    </source>
</evidence>
<evidence type="ECO:0000259" key="18">
    <source>
        <dbReference type="PROSITE" id="PS50835"/>
    </source>
</evidence>
<keyword evidence="5 16" id="KW-0812">Transmembrane</keyword>
<dbReference type="InterPro" id="IPR051116">
    <property type="entry name" value="Surface_Rcpt/Adhesion_Mol"/>
</dbReference>
<feature type="domain" description="Ig-like" evidence="18">
    <location>
        <begin position="236"/>
        <end position="326"/>
    </location>
</feature>
<evidence type="ECO:0000313" key="19">
    <source>
        <dbReference type="EMBL" id="CAG08893.1"/>
    </source>
</evidence>
<evidence type="ECO:0000256" key="13">
    <source>
        <dbReference type="ARBA" id="ARBA00023180"/>
    </source>
</evidence>
<dbReference type="SUPFAM" id="SSF48726">
    <property type="entry name" value="Immunoglobulin"/>
    <property type="match status" value="4"/>
</dbReference>
<comment type="caution">
    <text evidence="19">The sequence shown here is derived from an EMBL/GenBank/DDBJ whole genome shotgun (WGS) entry which is preliminary data.</text>
</comment>
<keyword evidence="6" id="KW-0677">Repeat</keyword>
<evidence type="ECO:0000256" key="2">
    <source>
        <dbReference type="ARBA" id="ARBA00004279"/>
    </source>
</evidence>
<dbReference type="GO" id="GO:0030424">
    <property type="term" value="C:axon"/>
    <property type="evidence" value="ECO:0007669"/>
    <property type="project" value="UniProtKB-SubCell"/>
</dbReference>
<feature type="domain" description="Ig-like" evidence="18">
    <location>
        <begin position="45"/>
        <end position="139"/>
    </location>
</feature>
<dbReference type="GO" id="GO:0030425">
    <property type="term" value="C:dendrite"/>
    <property type="evidence" value="ECO:0007669"/>
    <property type="project" value="UniProtKB-SubCell"/>
</dbReference>
<reference evidence="19" key="1">
    <citation type="journal article" date="2004" name="Nature">
        <title>Genome duplication in the teleost fish Tetraodon nigroviridis reveals the early vertebrate proto-karyotype.</title>
        <authorList>
            <person name="Jaillon O."/>
            <person name="Aury J.-M."/>
            <person name="Brunet F."/>
            <person name="Petit J.-L."/>
            <person name="Stange-Thomann N."/>
            <person name="Mauceli E."/>
            <person name="Bouneau L."/>
            <person name="Fischer C."/>
            <person name="Ozouf-Costaz C."/>
            <person name="Bernot A."/>
            <person name="Nicaud S."/>
            <person name="Jaffe D."/>
            <person name="Fisher S."/>
            <person name="Lutfalla G."/>
            <person name="Dossat C."/>
            <person name="Segurens B."/>
            <person name="Dasilva C."/>
            <person name="Salanoubat M."/>
            <person name="Levy M."/>
            <person name="Boudet N."/>
            <person name="Castellano S."/>
            <person name="Anthouard V."/>
            <person name="Jubin C."/>
            <person name="Castelli V."/>
            <person name="Katinka M."/>
            <person name="Vacherie B."/>
            <person name="Biemont C."/>
            <person name="Skalli Z."/>
            <person name="Cattolico L."/>
            <person name="Poulain J."/>
            <person name="De Berardinis V."/>
            <person name="Cruaud C."/>
            <person name="Duprat S."/>
            <person name="Brottier P."/>
            <person name="Coutanceau J.-P."/>
            <person name="Gouzy J."/>
            <person name="Parra G."/>
            <person name="Lardier G."/>
            <person name="Chapple C."/>
            <person name="McKernan K.J."/>
            <person name="McEwan P."/>
            <person name="Bosak S."/>
            <person name="Kellis M."/>
            <person name="Volff J.-N."/>
            <person name="Guigo R."/>
            <person name="Zody M.C."/>
            <person name="Mesirov J."/>
            <person name="Lindblad-Toh K."/>
            <person name="Birren B."/>
            <person name="Nusbaum C."/>
            <person name="Kahn D."/>
            <person name="Robinson-Rechavi M."/>
            <person name="Laudet V."/>
            <person name="Schachter V."/>
            <person name="Quetier F."/>
            <person name="Saurin W."/>
            <person name="Scarpelli C."/>
            <person name="Wincker P."/>
            <person name="Lander E.S."/>
            <person name="Weissenbach J."/>
            <person name="Roest Crollius H."/>
        </authorList>
    </citation>
    <scope>NUCLEOTIDE SEQUENCE [LARGE SCALE GENOMIC DNA]</scope>
</reference>
<keyword evidence="11 16" id="KW-0472">Membrane</keyword>
<evidence type="ECO:0000256" key="17">
    <source>
        <dbReference type="SAM" id="SignalP"/>
    </source>
</evidence>
<dbReference type="GO" id="GO:0007155">
    <property type="term" value="P:cell adhesion"/>
    <property type="evidence" value="ECO:0007669"/>
    <property type="project" value="UniProtKB-KW"/>
</dbReference>
<proteinExistence type="predicted"/>
<keyword evidence="10" id="KW-1064">Adaptive immunity</keyword>
<reference evidence="19" key="2">
    <citation type="submission" date="2004-02" db="EMBL/GenBank/DDBJ databases">
        <authorList>
            <consortium name="Genoscope"/>
            <consortium name="Whitehead Institute Centre for Genome Research"/>
        </authorList>
    </citation>
    <scope>NUCLEOTIDE SEQUENCE</scope>
</reference>
<dbReference type="PANTHER" id="PTHR11973">
    <property type="entry name" value="CELL SURFACE GLYCOPROTEIN MUC18-RELATED"/>
    <property type="match status" value="1"/>
</dbReference>
<comment type="subcellular location">
    <subcellularLocation>
        <location evidence="1">Cell membrane</location>
        <topology evidence="1">Single-pass type I membrane protein</topology>
    </subcellularLocation>
    <subcellularLocation>
        <location evidence="3">Cell projection</location>
        <location evidence="3">Axon</location>
    </subcellularLocation>
    <subcellularLocation>
        <location evidence="2">Cell projection</location>
        <location evidence="2">Dendrite</location>
    </subcellularLocation>
</comment>
<feature type="domain" description="Ig-like" evidence="18">
    <location>
        <begin position="361"/>
        <end position="404"/>
    </location>
</feature>
<dbReference type="GO" id="GO:0002250">
    <property type="term" value="P:adaptive immune response"/>
    <property type="evidence" value="ECO:0007669"/>
    <property type="project" value="UniProtKB-KW"/>
</dbReference>
<dbReference type="InterPro" id="IPR013098">
    <property type="entry name" value="Ig_I-set"/>
</dbReference>
<dbReference type="PROSITE" id="PS50835">
    <property type="entry name" value="IG_LIKE"/>
    <property type="match status" value="4"/>
</dbReference>
<evidence type="ECO:0000256" key="10">
    <source>
        <dbReference type="ARBA" id="ARBA00023130"/>
    </source>
</evidence>
<gene>
    <name evidence="19" type="ORF">GSTENG00030008001</name>
</gene>
<evidence type="ECO:0000256" key="12">
    <source>
        <dbReference type="ARBA" id="ARBA00023157"/>
    </source>
</evidence>
<dbReference type="InterPro" id="IPR013783">
    <property type="entry name" value="Ig-like_fold"/>
</dbReference>
<keyword evidence="13" id="KW-0325">Glycoprotein</keyword>
<keyword evidence="15" id="KW-0393">Immunoglobulin domain</keyword>
<feature type="chain" id="PRO_5004243046" evidence="17">
    <location>
        <begin position="24"/>
        <end position="540"/>
    </location>
</feature>
<keyword evidence="4" id="KW-1003">Cell membrane</keyword>
<dbReference type="Pfam" id="PF08205">
    <property type="entry name" value="C2-set_2"/>
    <property type="match status" value="1"/>
</dbReference>
<keyword evidence="14" id="KW-0966">Cell projection</keyword>
<keyword evidence="12" id="KW-1015">Disulfide bond</keyword>
<dbReference type="OrthoDB" id="9945628at2759"/>
<dbReference type="InterPro" id="IPR003598">
    <property type="entry name" value="Ig_sub2"/>
</dbReference>
<keyword evidence="7" id="KW-0391">Immunity</keyword>
<evidence type="ECO:0000256" key="5">
    <source>
        <dbReference type="ARBA" id="ARBA00022692"/>
    </source>
</evidence>
<feature type="domain" description="Ig-like" evidence="18">
    <location>
        <begin position="411"/>
        <end position="490"/>
    </location>
</feature>
<evidence type="ECO:0000256" key="7">
    <source>
        <dbReference type="ARBA" id="ARBA00022859"/>
    </source>
</evidence>
<dbReference type="SMART" id="SM00409">
    <property type="entry name" value="IG"/>
    <property type="match status" value="3"/>
</dbReference>
<dbReference type="KEGG" id="tng:GSTEN00030008G001"/>
<evidence type="ECO:0000256" key="9">
    <source>
        <dbReference type="ARBA" id="ARBA00022989"/>
    </source>
</evidence>
<evidence type="ECO:0000256" key="3">
    <source>
        <dbReference type="ARBA" id="ARBA00004489"/>
    </source>
</evidence>
<evidence type="ECO:0000256" key="15">
    <source>
        <dbReference type="ARBA" id="ARBA00023319"/>
    </source>
</evidence>
<dbReference type="PANTHER" id="PTHR11973:SF2">
    <property type="entry name" value="CD166 ANTIGEN"/>
    <property type="match status" value="1"/>
</dbReference>
<dbReference type="Pfam" id="PF07679">
    <property type="entry name" value="I-set"/>
    <property type="match status" value="1"/>
</dbReference>
<feature type="transmembrane region" description="Helical" evidence="16">
    <location>
        <begin position="513"/>
        <end position="535"/>
    </location>
</feature>
<feature type="signal peptide" evidence="17">
    <location>
        <begin position="1"/>
        <end position="23"/>
    </location>
</feature>
<keyword evidence="17" id="KW-0732">Signal</keyword>
<dbReference type="Gene3D" id="2.60.40.10">
    <property type="entry name" value="Immunoglobulins"/>
    <property type="match status" value="5"/>
</dbReference>
<evidence type="ECO:0000256" key="1">
    <source>
        <dbReference type="ARBA" id="ARBA00004251"/>
    </source>
</evidence>
<dbReference type="InterPro" id="IPR007110">
    <property type="entry name" value="Ig-like_dom"/>
</dbReference>
<dbReference type="AlphaFoldDB" id="Q4RRT9"/>
<accession>Q4RRT9</accession>
<protein>
    <submittedName>
        <fullName evidence="19">(spotted green pufferfish) hypothetical protein</fullName>
    </submittedName>
</protein>
<dbReference type="SMART" id="SM00408">
    <property type="entry name" value="IGc2"/>
    <property type="match status" value="4"/>
</dbReference>
<sequence length="540" mass="59020">MHLLSASCVCALLFAALLHRGHEAVISVGRRKRGSSLETVSGLYGGTLVIPCNTGAIKAEDILITKWKYDKGDGLSGDLLVRQRSQNASIIANDEYKGRVSMAANSSLLLSDAKLSDQRTFTCMAVVGANIAEYPVNVVVYKKPTELKISDKAEELEIGKLTKVGVFNAKCCFYLRNFRHLKHQGKTRISIHTSVLIDAMTGLSTTSSTLEYSAKKEDTNAQFTCRTVEEDLVSQPVTFTITYSTENVTLQVIALDPLVEGDNVTLKCLADGNPAPTSFNFHLKDEVVMVENANTYTITNVTRETSGKYKCSLTDNPTMEASKDIVVKYLNIILSPSGTVIRSPGDSLDPNLHIDSSDTTEVLWTKDNVKLNKELNISKVSYSDSGRYECEVTMGLLRQKASFELVVEGAPVIRQLSKQRGDDGQHKVLVCEAEGSPKPSVSWSVNGTSLDESPFVNGRITHRIKVVPTANLTVSCTVSNDFGTDTRDINVLSLFEDVRVAKQDQTDGDQTRLVVGVVVGLLVAVVVLGLAYWVYMKKSK</sequence>
<organism evidence="19">
    <name type="scientific">Tetraodon nigroviridis</name>
    <name type="common">Spotted green pufferfish</name>
    <name type="synonym">Chelonodon nigroviridis</name>
    <dbReference type="NCBI Taxonomy" id="99883"/>
    <lineage>
        <taxon>Eukaryota</taxon>
        <taxon>Metazoa</taxon>
        <taxon>Chordata</taxon>
        <taxon>Craniata</taxon>
        <taxon>Vertebrata</taxon>
        <taxon>Euteleostomi</taxon>
        <taxon>Actinopterygii</taxon>
        <taxon>Neopterygii</taxon>
        <taxon>Teleostei</taxon>
        <taxon>Neoteleostei</taxon>
        <taxon>Acanthomorphata</taxon>
        <taxon>Eupercaria</taxon>
        <taxon>Tetraodontiformes</taxon>
        <taxon>Tetradontoidea</taxon>
        <taxon>Tetraodontidae</taxon>
        <taxon>Tetraodon</taxon>
    </lineage>
</organism>